<protein>
    <recommendedName>
        <fullName evidence="1">DUF6699 domain-containing protein</fullName>
    </recommendedName>
</protein>
<dbReference type="STRING" id="742152.A0A2H3JEA2"/>
<keyword evidence="3" id="KW-1185">Reference proteome</keyword>
<dbReference type="EMBL" id="KB467843">
    <property type="protein sequence ID" value="PCH35024.1"/>
    <property type="molecule type" value="Genomic_DNA"/>
</dbReference>
<dbReference type="InterPro" id="IPR046522">
    <property type="entry name" value="DUF6699"/>
</dbReference>
<dbReference type="Proteomes" id="UP000218811">
    <property type="component" value="Unassembled WGS sequence"/>
</dbReference>
<dbReference type="AlphaFoldDB" id="A0A2H3JEA2"/>
<evidence type="ECO:0000313" key="2">
    <source>
        <dbReference type="EMBL" id="PCH35024.1"/>
    </source>
</evidence>
<evidence type="ECO:0000259" key="1">
    <source>
        <dbReference type="Pfam" id="PF20415"/>
    </source>
</evidence>
<feature type="domain" description="DUF6699" evidence="1">
    <location>
        <begin position="87"/>
        <end position="219"/>
    </location>
</feature>
<reference evidence="2 3" key="1">
    <citation type="journal article" date="2012" name="Science">
        <title>The Paleozoic origin of enzymatic lignin decomposition reconstructed from 31 fungal genomes.</title>
        <authorList>
            <person name="Floudas D."/>
            <person name="Binder M."/>
            <person name="Riley R."/>
            <person name="Barry K."/>
            <person name="Blanchette R.A."/>
            <person name="Henrissat B."/>
            <person name="Martinez A.T."/>
            <person name="Otillar R."/>
            <person name="Spatafora J.W."/>
            <person name="Yadav J.S."/>
            <person name="Aerts A."/>
            <person name="Benoit I."/>
            <person name="Boyd A."/>
            <person name="Carlson A."/>
            <person name="Copeland A."/>
            <person name="Coutinho P.M."/>
            <person name="de Vries R.P."/>
            <person name="Ferreira P."/>
            <person name="Findley K."/>
            <person name="Foster B."/>
            <person name="Gaskell J."/>
            <person name="Glotzer D."/>
            <person name="Gorecki P."/>
            <person name="Heitman J."/>
            <person name="Hesse C."/>
            <person name="Hori C."/>
            <person name="Igarashi K."/>
            <person name="Jurgens J.A."/>
            <person name="Kallen N."/>
            <person name="Kersten P."/>
            <person name="Kohler A."/>
            <person name="Kuees U."/>
            <person name="Kumar T.K.A."/>
            <person name="Kuo A."/>
            <person name="LaButti K."/>
            <person name="Larrondo L.F."/>
            <person name="Lindquist E."/>
            <person name="Ling A."/>
            <person name="Lombard V."/>
            <person name="Lucas S."/>
            <person name="Lundell T."/>
            <person name="Martin R."/>
            <person name="McLaughlin D.J."/>
            <person name="Morgenstern I."/>
            <person name="Morin E."/>
            <person name="Murat C."/>
            <person name="Nagy L.G."/>
            <person name="Nolan M."/>
            <person name="Ohm R.A."/>
            <person name="Patyshakuliyeva A."/>
            <person name="Rokas A."/>
            <person name="Ruiz-Duenas F.J."/>
            <person name="Sabat G."/>
            <person name="Salamov A."/>
            <person name="Samejima M."/>
            <person name="Schmutz J."/>
            <person name="Slot J.C."/>
            <person name="St John F."/>
            <person name="Stenlid J."/>
            <person name="Sun H."/>
            <person name="Sun S."/>
            <person name="Syed K."/>
            <person name="Tsang A."/>
            <person name="Wiebenga A."/>
            <person name="Young D."/>
            <person name="Pisabarro A."/>
            <person name="Eastwood D.C."/>
            <person name="Martin F."/>
            <person name="Cullen D."/>
            <person name="Grigoriev I.V."/>
            <person name="Hibbett D.S."/>
        </authorList>
    </citation>
    <scope>NUCLEOTIDE SEQUENCE [LARGE SCALE GENOMIC DNA]</scope>
    <source>
        <strain evidence="2 3">MD-104</strain>
    </source>
</reference>
<proteinExistence type="predicted"/>
<sequence>MPKKQVRFTDSDASSSPAWSIYTNMPSSPPLVNLRPNIPLPAVNPYQSMPTPHPHKVPLPVYIYPQKSIVINPTLAVRQHGGPRGWSWGMTFHPGNSFYGQRGLTTTQLAETAMWPMTSALTVCIVHPMYPWQVAVHAGRHTHVTVEDVLNGVYHNLHKRIYQKEFDAMPHRRRSEIAAAYRCRYKQLNGSEAQEKEKNQGVRRVDYLLDRRYFAGMVLRSDAYSQKEGVVLELKVGQY</sequence>
<organism evidence="2 3">
    <name type="scientific">Wolfiporia cocos (strain MD-104)</name>
    <name type="common">Brown rot fungus</name>
    <dbReference type="NCBI Taxonomy" id="742152"/>
    <lineage>
        <taxon>Eukaryota</taxon>
        <taxon>Fungi</taxon>
        <taxon>Dikarya</taxon>
        <taxon>Basidiomycota</taxon>
        <taxon>Agaricomycotina</taxon>
        <taxon>Agaricomycetes</taxon>
        <taxon>Polyporales</taxon>
        <taxon>Phaeolaceae</taxon>
        <taxon>Wolfiporia</taxon>
    </lineage>
</organism>
<dbReference type="Pfam" id="PF20415">
    <property type="entry name" value="DUF6699"/>
    <property type="match status" value="1"/>
</dbReference>
<dbReference type="OrthoDB" id="2783256at2759"/>
<name>A0A2H3JEA2_WOLCO</name>
<accession>A0A2H3JEA2</accession>
<gene>
    <name evidence="2" type="ORF">WOLCODRAFT_155675</name>
</gene>
<evidence type="ECO:0000313" key="3">
    <source>
        <dbReference type="Proteomes" id="UP000218811"/>
    </source>
</evidence>